<feature type="active site" evidence="3 4">
    <location>
        <position position="177"/>
    </location>
</feature>
<dbReference type="GO" id="GO:0005737">
    <property type="term" value="C:cytoplasm"/>
    <property type="evidence" value="ECO:0007669"/>
    <property type="project" value="UniProtKB-SubCell"/>
</dbReference>
<evidence type="ECO:0000256" key="2">
    <source>
        <dbReference type="ARBA" id="ARBA00048267"/>
    </source>
</evidence>
<dbReference type="GO" id="GO:0000156">
    <property type="term" value="F:phosphorelay response regulator activity"/>
    <property type="evidence" value="ECO:0007669"/>
    <property type="project" value="InterPro"/>
</dbReference>
<feature type="active site" evidence="3 4">
    <location>
        <position position="204"/>
    </location>
</feature>
<evidence type="ECO:0000256" key="4">
    <source>
        <dbReference type="PROSITE-ProRule" id="PRU00050"/>
    </source>
</evidence>
<evidence type="ECO:0000256" key="5">
    <source>
        <dbReference type="PROSITE-ProRule" id="PRU00169"/>
    </source>
</evidence>
<dbReference type="HAMAP" id="MF_00099">
    <property type="entry name" value="CheB_chemtxs"/>
    <property type="match status" value="1"/>
</dbReference>
<dbReference type="PROSITE" id="PS50110">
    <property type="entry name" value="RESPONSE_REGULATORY"/>
    <property type="match status" value="1"/>
</dbReference>
<comment type="catalytic activity">
    <reaction evidence="2 3">
        <text>[protein]-L-glutamate 5-O-methyl ester + H2O = L-glutamyl-[protein] + methanol + H(+)</text>
        <dbReference type="Rhea" id="RHEA:23236"/>
        <dbReference type="Rhea" id="RHEA-COMP:10208"/>
        <dbReference type="Rhea" id="RHEA-COMP:10311"/>
        <dbReference type="ChEBI" id="CHEBI:15377"/>
        <dbReference type="ChEBI" id="CHEBI:15378"/>
        <dbReference type="ChEBI" id="CHEBI:17790"/>
        <dbReference type="ChEBI" id="CHEBI:29973"/>
        <dbReference type="ChEBI" id="CHEBI:82795"/>
        <dbReference type="EC" id="3.1.1.61"/>
    </reaction>
</comment>
<feature type="domain" description="Response regulatory" evidence="6">
    <location>
        <begin position="7"/>
        <end position="123"/>
    </location>
</feature>
<accession>A0A9Q7EY52</accession>
<dbReference type="Gene3D" id="3.40.50.2300">
    <property type="match status" value="1"/>
</dbReference>
<comment type="function">
    <text evidence="3">Involved in chemotaxis. Part of a chemotaxis signal transduction system that modulates chemotaxis in response to various stimuli. Catalyzes the demethylation of specific methylglutamate residues introduced into the chemoreceptors (methyl-accepting chemotaxis proteins or MCP) by CheR. Also mediates the irreversible deamidation of specific glutamine residues to glutamic acid.</text>
</comment>
<dbReference type="InterPro" id="IPR008248">
    <property type="entry name" value="CheB-like"/>
</dbReference>
<protein>
    <recommendedName>
        <fullName evidence="3">Protein-glutamate methylesterase/protein-glutamine glutaminase</fullName>
        <ecNumber evidence="3">3.1.1.61</ecNumber>
        <ecNumber evidence="3">3.5.1.44</ecNumber>
    </recommendedName>
</protein>
<dbReference type="AlphaFoldDB" id="A0A9Q7EY52"/>
<dbReference type="Gene3D" id="3.40.50.180">
    <property type="entry name" value="Methylesterase CheB, C-terminal domain"/>
    <property type="match status" value="1"/>
</dbReference>
<proteinExistence type="inferred from homology"/>
<dbReference type="CDD" id="cd17541">
    <property type="entry name" value="REC_CheB-like"/>
    <property type="match status" value="1"/>
</dbReference>
<dbReference type="Pfam" id="PF01339">
    <property type="entry name" value="CheB_methylest"/>
    <property type="match status" value="1"/>
</dbReference>
<dbReference type="Pfam" id="PF00072">
    <property type="entry name" value="Response_reg"/>
    <property type="match status" value="1"/>
</dbReference>
<evidence type="ECO:0000256" key="3">
    <source>
        <dbReference type="HAMAP-Rule" id="MF_00099"/>
    </source>
</evidence>
<keyword evidence="3" id="KW-0963">Cytoplasm</keyword>
<dbReference type="EC" id="3.5.1.44" evidence="3"/>
<dbReference type="CDD" id="cd16432">
    <property type="entry name" value="CheB_Rec"/>
    <property type="match status" value="1"/>
</dbReference>
<keyword evidence="1 3" id="KW-0378">Hydrolase</keyword>
<feature type="active site" evidence="3 4">
    <location>
        <position position="300"/>
    </location>
</feature>
<feature type="modified residue" description="4-aspartylphosphate" evidence="3 5">
    <location>
        <position position="57"/>
    </location>
</feature>
<keyword evidence="9" id="KW-1185">Reference proteome</keyword>
<name>A0A9Q7EY52_9BACT</name>
<comment type="similarity">
    <text evidence="3">Belongs to the CheB family.</text>
</comment>
<evidence type="ECO:0000313" key="9">
    <source>
        <dbReference type="Proteomes" id="UP000671879"/>
    </source>
</evidence>
<feature type="domain" description="CheB-type methylesterase" evidence="7">
    <location>
        <begin position="165"/>
        <end position="358"/>
    </location>
</feature>
<comment type="subcellular location">
    <subcellularLocation>
        <location evidence="3">Cytoplasm</location>
    </subcellularLocation>
</comment>
<comment type="PTM">
    <text evidence="3">Phosphorylated by CheA. Phosphorylation of the N-terminal regulatory domain activates the methylesterase activity.</text>
</comment>
<evidence type="ECO:0000259" key="6">
    <source>
        <dbReference type="PROSITE" id="PS50110"/>
    </source>
</evidence>
<gene>
    <name evidence="3" type="primary">cheB</name>
    <name evidence="8" type="ORF">KAR29_09800</name>
</gene>
<sequence length="362" mass="37959">MDSRPVRVLIVDDSAFMRKILADILSGPGLEVVGTARDGEDALRKVESLRPDVVTLDVEMPRMGGLAALEAIMKSHPLPVVMVSSKTARGADVTLQALTAGAVDFIQKPSGAISLDMNRVADELRTKVLEASRARLRLPAPPSRGRVPAAPPAAGTLVEAPRKREARRFELLAVAASTGGPRALQEVIPLLSGSFPLPVAVVQHMPEGFTASLAQRLDGLGPLHVVEASEGLVLKAGLVAIAPGGRHLSVERSQGQLVCRLSDTPPLRSVRPSADILFLSVADAVGPAALGLILTGMGRDGTDGAKAMKAKGAYVVAESAETCVVYGMPRSAVEAGVVDEQHPLGEISPVLEQLVGTRDFYR</sequence>
<dbReference type="PANTHER" id="PTHR42872">
    <property type="entry name" value="PROTEIN-GLUTAMATE METHYLESTERASE/PROTEIN-GLUTAMINE GLUTAMINASE"/>
    <property type="match status" value="1"/>
</dbReference>
<dbReference type="InterPro" id="IPR000673">
    <property type="entry name" value="Sig_transdc_resp-reg_Me-estase"/>
</dbReference>
<dbReference type="InterPro" id="IPR035909">
    <property type="entry name" value="CheB_C"/>
</dbReference>
<dbReference type="GO" id="GO:0006935">
    <property type="term" value="P:chemotaxis"/>
    <property type="evidence" value="ECO:0007669"/>
    <property type="project" value="UniProtKB-UniRule"/>
</dbReference>
<reference evidence="9" key="1">
    <citation type="submission" date="2021-04" db="EMBL/GenBank/DDBJ databases">
        <title>A novel Synergistetes isolate from a pyrite-forming mixed culture.</title>
        <authorList>
            <person name="Bunk B."/>
            <person name="Sproer C."/>
            <person name="Spring S."/>
            <person name="Pester M."/>
        </authorList>
    </citation>
    <scope>NUCLEOTIDE SEQUENCE [LARGE SCALE GENOMIC DNA]</scope>
    <source>
        <strain evidence="9">J.5.4.2-T.3.5.2</strain>
    </source>
</reference>
<dbReference type="SMART" id="SM00448">
    <property type="entry name" value="REC"/>
    <property type="match status" value="1"/>
</dbReference>
<dbReference type="KEGG" id="aram:KAR29_09800"/>
<dbReference type="PANTHER" id="PTHR42872:SF3">
    <property type="entry name" value="PROTEIN-GLUTAMATE METHYLESTERASE_PROTEIN-GLUTAMINE GLUTAMINASE 1"/>
    <property type="match status" value="1"/>
</dbReference>
<dbReference type="SUPFAM" id="SSF52172">
    <property type="entry name" value="CheY-like"/>
    <property type="match status" value="1"/>
</dbReference>
<comment type="domain">
    <text evidence="3">Contains a C-terminal catalytic domain, and an N-terminal region which modulates catalytic activity.</text>
</comment>
<organism evidence="8 9">
    <name type="scientific">Aminithiophilus ramosus</name>
    <dbReference type="NCBI Taxonomy" id="3029084"/>
    <lineage>
        <taxon>Bacteria</taxon>
        <taxon>Thermotogati</taxon>
        <taxon>Synergistota</taxon>
        <taxon>Synergistia</taxon>
        <taxon>Synergistales</taxon>
        <taxon>Aminithiophilaceae</taxon>
        <taxon>Aminithiophilus</taxon>
    </lineage>
</organism>
<dbReference type="EC" id="3.1.1.61" evidence="3"/>
<dbReference type="PIRSF" id="PIRSF000876">
    <property type="entry name" value="RR_chemtxs_CheB"/>
    <property type="match status" value="1"/>
</dbReference>
<keyword evidence="3 5" id="KW-0597">Phosphoprotein</keyword>
<dbReference type="Proteomes" id="UP000671879">
    <property type="component" value="Chromosome"/>
</dbReference>
<dbReference type="RefSeq" id="WP_274372815.1">
    <property type="nucleotide sequence ID" value="NZ_CP072943.1"/>
</dbReference>
<dbReference type="EMBL" id="CP072943">
    <property type="protein sequence ID" value="QTX31646.1"/>
    <property type="molecule type" value="Genomic_DNA"/>
</dbReference>
<dbReference type="InterPro" id="IPR011006">
    <property type="entry name" value="CheY-like_superfamily"/>
</dbReference>
<evidence type="ECO:0000256" key="1">
    <source>
        <dbReference type="ARBA" id="ARBA00022801"/>
    </source>
</evidence>
<dbReference type="GO" id="GO:0008984">
    <property type="term" value="F:protein-glutamate methylesterase activity"/>
    <property type="evidence" value="ECO:0007669"/>
    <property type="project" value="UniProtKB-UniRule"/>
</dbReference>
<evidence type="ECO:0000313" key="8">
    <source>
        <dbReference type="EMBL" id="QTX31646.1"/>
    </source>
</evidence>
<keyword evidence="3 4" id="KW-0145">Chemotaxis</keyword>
<evidence type="ECO:0000259" key="7">
    <source>
        <dbReference type="PROSITE" id="PS50122"/>
    </source>
</evidence>
<dbReference type="GO" id="GO:0050568">
    <property type="term" value="F:protein-glutamine glutaminase activity"/>
    <property type="evidence" value="ECO:0007669"/>
    <property type="project" value="UniProtKB-UniRule"/>
</dbReference>
<dbReference type="InterPro" id="IPR001789">
    <property type="entry name" value="Sig_transdc_resp-reg_receiver"/>
</dbReference>
<dbReference type="PROSITE" id="PS50122">
    <property type="entry name" value="CHEB"/>
    <property type="match status" value="1"/>
</dbReference>
<comment type="catalytic activity">
    <reaction evidence="3">
        <text>L-glutaminyl-[protein] + H2O = L-glutamyl-[protein] + NH4(+)</text>
        <dbReference type="Rhea" id="RHEA:16441"/>
        <dbReference type="Rhea" id="RHEA-COMP:10207"/>
        <dbReference type="Rhea" id="RHEA-COMP:10208"/>
        <dbReference type="ChEBI" id="CHEBI:15377"/>
        <dbReference type="ChEBI" id="CHEBI:28938"/>
        <dbReference type="ChEBI" id="CHEBI:29973"/>
        <dbReference type="ChEBI" id="CHEBI:30011"/>
        <dbReference type="EC" id="3.5.1.44"/>
    </reaction>
</comment>
<dbReference type="NCBIfam" id="NF001965">
    <property type="entry name" value="PRK00742.1"/>
    <property type="match status" value="1"/>
</dbReference>
<dbReference type="SUPFAM" id="SSF52738">
    <property type="entry name" value="Methylesterase CheB, C-terminal domain"/>
    <property type="match status" value="1"/>
</dbReference>